<organism evidence="1 2">
    <name type="scientific">Ichthyophthirius multifiliis</name>
    <name type="common">White spot disease agent</name>
    <name type="synonym">Ich</name>
    <dbReference type="NCBI Taxonomy" id="5932"/>
    <lineage>
        <taxon>Eukaryota</taxon>
        <taxon>Sar</taxon>
        <taxon>Alveolata</taxon>
        <taxon>Ciliophora</taxon>
        <taxon>Intramacronucleata</taxon>
        <taxon>Oligohymenophorea</taxon>
        <taxon>Hymenostomatida</taxon>
        <taxon>Ophryoglenina</taxon>
        <taxon>Ichthyophthirius</taxon>
    </lineage>
</organism>
<dbReference type="GeneID" id="14909146"/>
<reference evidence="1 2" key="1">
    <citation type="submission" date="2011-07" db="EMBL/GenBank/DDBJ databases">
        <authorList>
            <person name="Coyne R."/>
            <person name="Brami D."/>
            <person name="Johnson J."/>
            <person name="Hostetler J."/>
            <person name="Hannick L."/>
            <person name="Clark T."/>
            <person name="Cassidy-Hanley D."/>
            <person name="Inman J."/>
        </authorList>
    </citation>
    <scope>NUCLEOTIDE SEQUENCE [LARGE SCALE GENOMIC DNA]</scope>
    <source>
        <strain evidence="1 2">G5</strain>
    </source>
</reference>
<evidence type="ECO:0000313" key="2">
    <source>
        <dbReference type="Proteomes" id="UP000008983"/>
    </source>
</evidence>
<name>G0QP78_ICHMU</name>
<dbReference type="Proteomes" id="UP000008983">
    <property type="component" value="Unassembled WGS sequence"/>
</dbReference>
<accession>G0QP78</accession>
<protein>
    <submittedName>
        <fullName evidence="1">Uncharacterized protein</fullName>
    </submittedName>
</protein>
<evidence type="ECO:0000313" key="1">
    <source>
        <dbReference type="EMBL" id="EGR32976.1"/>
    </source>
</evidence>
<dbReference type="RefSeq" id="XP_004036962.1">
    <property type="nucleotide sequence ID" value="XM_004036914.1"/>
</dbReference>
<proteinExistence type="predicted"/>
<keyword evidence="2" id="KW-1185">Reference proteome</keyword>
<gene>
    <name evidence="1" type="ORF">IMG5_064990</name>
</gene>
<dbReference type="AlphaFoldDB" id="G0QP78"/>
<dbReference type="EMBL" id="GL983531">
    <property type="protein sequence ID" value="EGR32976.1"/>
    <property type="molecule type" value="Genomic_DNA"/>
</dbReference>
<dbReference type="InParanoid" id="G0QP78"/>
<sequence length="176" mass="21696">MILLIQKKLYVAIQSTNQVKKRKIYKQQSKYNNQFSNQYCLQQIFTINTKTYHSNYLHVQLYLTYLAKQRTRNSLFKKMMVQTQYYKNLKVLIKKLQIIHQNQYKTQAKFFQFQNLLLKNKSNKSFQIYQLNIKIYQILDIMQMFYVLLFNQQSNYFLKKKSYFLKQLIKDILYII</sequence>